<accession>A6HVR7</accession>
<proteinExistence type="predicted"/>
<organism evidence="1 2">
    <name type="scientific">Rattus norvegicus</name>
    <name type="common">Rat</name>
    <dbReference type="NCBI Taxonomy" id="10116"/>
    <lineage>
        <taxon>Eukaryota</taxon>
        <taxon>Metazoa</taxon>
        <taxon>Chordata</taxon>
        <taxon>Craniata</taxon>
        <taxon>Vertebrata</taxon>
        <taxon>Euteleostomi</taxon>
        <taxon>Mammalia</taxon>
        <taxon>Eutheria</taxon>
        <taxon>Euarchontoglires</taxon>
        <taxon>Glires</taxon>
        <taxon>Rodentia</taxon>
        <taxon>Myomorpha</taxon>
        <taxon>Muroidea</taxon>
        <taxon>Muridae</taxon>
        <taxon>Murinae</taxon>
        <taxon>Rattus</taxon>
    </lineage>
</organism>
<gene>
    <name evidence="1" type="ORF">rCG_28883</name>
</gene>
<reference evidence="2" key="1">
    <citation type="submission" date="2005-09" db="EMBL/GenBank/DDBJ databases">
        <authorList>
            <person name="Mural R.J."/>
            <person name="Li P.W."/>
            <person name="Adams M.D."/>
            <person name="Amanatides P.G."/>
            <person name="Baden-Tillson H."/>
            <person name="Barnstead M."/>
            <person name="Chin S.H."/>
            <person name="Dew I."/>
            <person name="Evans C.A."/>
            <person name="Ferriera S."/>
            <person name="Flanigan M."/>
            <person name="Fosler C."/>
            <person name="Glodek A."/>
            <person name="Gu Z."/>
            <person name="Holt R.A."/>
            <person name="Jennings D."/>
            <person name="Kraft C.L."/>
            <person name="Lu F."/>
            <person name="Nguyen T."/>
            <person name="Nusskern D.R."/>
            <person name="Pfannkoch C.M."/>
            <person name="Sitter C."/>
            <person name="Sutton G.G."/>
            <person name="Venter J.C."/>
            <person name="Wang Z."/>
            <person name="Woodage T."/>
            <person name="Zheng X.H."/>
            <person name="Zhong F."/>
        </authorList>
    </citation>
    <scope>NUCLEOTIDE SEQUENCE [LARGE SCALE GENOMIC DNA]</scope>
    <source>
        <strain>BN</strain>
        <strain evidence="2">Sprague-Dawley</strain>
    </source>
</reference>
<evidence type="ECO:0000313" key="2">
    <source>
        <dbReference type="Proteomes" id="UP000234681"/>
    </source>
</evidence>
<sequence length="78" mass="8917">MWRVPRQTARGPCCETQSPHEIVQDKEARQQGLWWLHVRQVCPGQDQAGFPYRGAENRCESVEGTSTESESKINGQLF</sequence>
<protein>
    <submittedName>
        <fullName evidence="1">RCG28883, isoform CRA_a</fullName>
    </submittedName>
</protein>
<dbReference type="AlphaFoldDB" id="A6HVR7"/>
<dbReference type="EMBL" id="CH473952">
    <property type="protein sequence ID" value="EDL82203.1"/>
    <property type="molecule type" value="Genomic_DNA"/>
</dbReference>
<name>A6HVR7_RAT</name>
<evidence type="ECO:0000313" key="1">
    <source>
        <dbReference type="EMBL" id="EDL82203.1"/>
    </source>
</evidence>
<dbReference type="Proteomes" id="UP000234681">
    <property type="component" value="Chromosome 2"/>
</dbReference>